<dbReference type="InterPro" id="IPR036271">
    <property type="entry name" value="Tet_transcr_reg_TetR-rel_C_sf"/>
</dbReference>
<comment type="caution">
    <text evidence="8">The sequence shown here is derived from an EMBL/GenBank/DDBJ whole genome shotgun (WGS) entry which is preliminary data.</text>
</comment>
<keyword evidence="4" id="KW-0804">Transcription</keyword>
<evidence type="ECO:0000313" key="9">
    <source>
        <dbReference type="Proteomes" id="UP000282837"/>
    </source>
</evidence>
<dbReference type="SUPFAM" id="SSF48498">
    <property type="entry name" value="Tetracyclin repressor-like, C-terminal domain"/>
    <property type="match status" value="1"/>
</dbReference>
<gene>
    <name evidence="8" type="ORF">EOE18_06920</name>
</gene>
<name>A0A3S3TPL9_9SPHN</name>
<feature type="region of interest" description="Disordered" evidence="6">
    <location>
        <begin position="53"/>
        <end position="86"/>
    </location>
</feature>
<evidence type="ECO:0000256" key="6">
    <source>
        <dbReference type="SAM" id="MobiDB-lite"/>
    </source>
</evidence>
<dbReference type="InterPro" id="IPR009057">
    <property type="entry name" value="Homeodomain-like_sf"/>
</dbReference>
<dbReference type="EMBL" id="SACO01000004">
    <property type="protein sequence ID" value="RVU05715.1"/>
    <property type="molecule type" value="Genomic_DNA"/>
</dbReference>
<reference evidence="8 9" key="1">
    <citation type="submission" date="2019-01" db="EMBL/GenBank/DDBJ databases">
        <authorList>
            <person name="Chen W.-M."/>
        </authorList>
    </citation>
    <scope>NUCLEOTIDE SEQUENCE [LARGE SCALE GENOMIC DNA]</scope>
    <source>
        <strain evidence="8 9">FSY-9</strain>
    </source>
</reference>
<keyword evidence="9" id="KW-1185">Reference proteome</keyword>
<evidence type="ECO:0000313" key="8">
    <source>
        <dbReference type="EMBL" id="RVU05715.1"/>
    </source>
</evidence>
<dbReference type="GO" id="GO:0003677">
    <property type="term" value="F:DNA binding"/>
    <property type="evidence" value="ECO:0007669"/>
    <property type="project" value="UniProtKB-UniRule"/>
</dbReference>
<dbReference type="OrthoDB" id="7505659at2"/>
<dbReference type="PANTHER" id="PTHR47506:SF6">
    <property type="entry name" value="HTH-TYPE TRANSCRIPTIONAL REPRESSOR NEMR"/>
    <property type="match status" value="1"/>
</dbReference>
<proteinExistence type="predicted"/>
<feature type="DNA-binding region" description="H-T-H motif" evidence="5">
    <location>
        <begin position="110"/>
        <end position="129"/>
    </location>
</feature>
<dbReference type="AlphaFoldDB" id="A0A3S3TPL9"/>
<evidence type="ECO:0000256" key="2">
    <source>
        <dbReference type="ARBA" id="ARBA00023015"/>
    </source>
</evidence>
<dbReference type="InterPro" id="IPR039538">
    <property type="entry name" value="BetI_C"/>
</dbReference>
<dbReference type="Gene3D" id="1.10.357.10">
    <property type="entry name" value="Tetracycline Repressor, domain 2"/>
    <property type="match status" value="1"/>
</dbReference>
<evidence type="ECO:0000259" key="7">
    <source>
        <dbReference type="PROSITE" id="PS50977"/>
    </source>
</evidence>
<dbReference type="Proteomes" id="UP000282837">
    <property type="component" value="Unassembled WGS sequence"/>
</dbReference>
<dbReference type="Pfam" id="PF13977">
    <property type="entry name" value="TetR_C_6"/>
    <property type="match status" value="1"/>
</dbReference>
<feature type="domain" description="HTH tetR-type" evidence="7">
    <location>
        <begin position="87"/>
        <end position="147"/>
    </location>
</feature>
<dbReference type="InterPro" id="IPR001647">
    <property type="entry name" value="HTH_TetR"/>
</dbReference>
<dbReference type="SUPFAM" id="SSF46689">
    <property type="entry name" value="Homeodomain-like"/>
    <property type="match status" value="1"/>
</dbReference>
<evidence type="ECO:0000256" key="1">
    <source>
        <dbReference type="ARBA" id="ARBA00022491"/>
    </source>
</evidence>
<accession>A0A3S3TPL9</accession>
<dbReference type="PANTHER" id="PTHR47506">
    <property type="entry name" value="TRANSCRIPTIONAL REGULATORY PROTEIN"/>
    <property type="match status" value="1"/>
</dbReference>
<dbReference type="PROSITE" id="PS50977">
    <property type="entry name" value="HTH_TETR_2"/>
    <property type="match status" value="1"/>
</dbReference>
<sequence length="266" mass="29197">MARRYAGLARLGKRCGFGSGHSPRLGKQGKGCCWRAALAIVCDGLLRQKAAMESSQAKPSRAKKAPAAKTAKSVKGKAPVGASPKGAARREEILSGLMDKIAQQELRNPSLREIGRALELEPAHILYYFKSREDLLQSVIIRWDENAAQYADGLAMTLDNFAEQVRRNIAIPGVVHLYLTFAAEAVDPAHAAHDFFRQRFDRVCQTLEQRIVEEQRQGRIAADVDPVSKARQLIALSDGLQLQSLVDPKVDAAQVLFDAIGDLRQS</sequence>
<keyword evidence="1" id="KW-0678">Repressor</keyword>
<organism evidence="8 9">
    <name type="scientific">Novosphingobium umbonatum</name>
    <dbReference type="NCBI Taxonomy" id="1908524"/>
    <lineage>
        <taxon>Bacteria</taxon>
        <taxon>Pseudomonadati</taxon>
        <taxon>Pseudomonadota</taxon>
        <taxon>Alphaproteobacteria</taxon>
        <taxon>Sphingomonadales</taxon>
        <taxon>Sphingomonadaceae</taxon>
        <taxon>Novosphingobium</taxon>
    </lineage>
</organism>
<protein>
    <submittedName>
        <fullName evidence="8">TetR/AcrR family transcriptional regulator</fullName>
    </submittedName>
</protein>
<evidence type="ECO:0000256" key="5">
    <source>
        <dbReference type="PROSITE-ProRule" id="PRU00335"/>
    </source>
</evidence>
<evidence type="ECO:0000256" key="3">
    <source>
        <dbReference type="ARBA" id="ARBA00023125"/>
    </source>
</evidence>
<evidence type="ECO:0000256" key="4">
    <source>
        <dbReference type="ARBA" id="ARBA00023163"/>
    </source>
</evidence>
<keyword evidence="2" id="KW-0805">Transcription regulation</keyword>
<keyword evidence="3 5" id="KW-0238">DNA-binding</keyword>